<reference evidence="2 3" key="1">
    <citation type="journal article" date="2013" name="BMC Genomics">
        <title>The miniature genome of a carnivorous plant Genlisea aurea contains a low number of genes and short non-coding sequences.</title>
        <authorList>
            <person name="Leushkin E.V."/>
            <person name="Sutormin R.A."/>
            <person name="Nabieva E.R."/>
            <person name="Penin A.A."/>
            <person name="Kondrashov A.S."/>
            <person name="Logacheva M.D."/>
        </authorList>
    </citation>
    <scope>NUCLEOTIDE SEQUENCE [LARGE SCALE GENOMIC DNA]</scope>
</reference>
<dbReference type="Pfam" id="PF13432">
    <property type="entry name" value="TPR_16"/>
    <property type="match status" value="1"/>
</dbReference>
<proteinExistence type="predicted"/>
<sequence length="357" mass="40464">MNSLNPTAVKGIGYRRGVFPSNRPFCSKPLSSLCFRFSPPPRSLQLSAKASLGDSSHETANRRRNGSELHVSERPVSYSPISASLKAIAVTAVAGAAIFFSGFGLSLNPPPALANSSPPTAERAEEDSVMVEETEKFLEDQFHSDQCDLEGLKMLMEIKIKNKKIPEAIQVIDKLIELQPDDSEWPMLKFHLHSYNEDFELAKNGFAQLLQKDPARVEAYHGLVTVAAQQDSVEELTILEEKIHEAIKLCKRDNKRDDARDFKLLLAQIKVVQSRYEDALKQYEELVKEEPRDFRPYLCQGIIYTLLKKNNEAEKNFDKYRRLIPKGHPYANYFNDNMVATKLFAQKIENERAMAKS</sequence>
<feature type="compositionally biased region" description="Basic and acidic residues" evidence="1">
    <location>
        <begin position="55"/>
        <end position="73"/>
    </location>
</feature>
<dbReference type="Gene3D" id="1.25.40.10">
    <property type="entry name" value="Tetratricopeptide repeat domain"/>
    <property type="match status" value="2"/>
</dbReference>
<accession>S8C0T2</accession>
<comment type="caution">
    <text evidence="2">The sequence shown here is derived from an EMBL/GenBank/DDBJ whole genome shotgun (WGS) entry which is preliminary data.</text>
</comment>
<evidence type="ECO:0000313" key="3">
    <source>
        <dbReference type="Proteomes" id="UP000015453"/>
    </source>
</evidence>
<dbReference type="OrthoDB" id="66906at2759"/>
<dbReference type="PANTHER" id="PTHR36350:SF3">
    <property type="entry name" value="TRANSMEMBRANE PROTEIN"/>
    <property type="match status" value="1"/>
</dbReference>
<dbReference type="InterPro" id="IPR011990">
    <property type="entry name" value="TPR-like_helical_dom_sf"/>
</dbReference>
<evidence type="ECO:0000313" key="2">
    <source>
        <dbReference type="EMBL" id="EPS58056.1"/>
    </source>
</evidence>
<gene>
    <name evidence="2" type="ORF">M569_16759</name>
</gene>
<dbReference type="PANTHER" id="PTHR36350">
    <property type="entry name" value="TRANSMEMBRANE PROTEIN"/>
    <property type="match status" value="1"/>
</dbReference>
<dbReference type="Proteomes" id="UP000015453">
    <property type="component" value="Unassembled WGS sequence"/>
</dbReference>
<name>S8C0T2_9LAMI</name>
<keyword evidence="3" id="KW-1185">Reference proteome</keyword>
<dbReference type="SUPFAM" id="SSF48452">
    <property type="entry name" value="TPR-like"/>
    <property type="match status" value="1"/>
</dbReference>
<protein>
    <submittedName>
        <fullName evidence="2">Uncharacterized protein</fullName>
    </submittedName>
</protein>
<dbReference type="AlphaFoldDB" id="S8C0T2"/>
<evidence type="ECO:0000256" key="1">
    <source>
        <dbReference type="SAM" id="MobiDB-lite"/>
    </source>
</evidence>
<organism evidence="2 3">
    <name type="scientific">Genlisea aurea</name>
    <dbReference type="NCBI Taxonomy" id="192259"/>
    <lineage>
        <taxon>Eukaryota</taxon>
        <taxon>Viridiplantae</taxon>
        <taxon>Streptophyta</taxon>
        <taxon>Embryophyta</taxon>
        <taxon>Tracheophyta</taxon>
        <taxon>Spermatophyta</taxon>
        <taxon>Magnoliopsida</taxon>
        <taxon>eudicotyledons</taxon>
        <taxon>Gunneridae</taxon>
        <taxon>Pentapetalae</taxon>
        <taxon>asterids</taxon>
        <taxon>lamiids</taxon>
        <taxon>Lamiales</taxon>
        <taxon>Lentibulariaceae</taxon>
        <taxon>Genlisea</taxon>
    </lineage>
</organism>
<feature type="region of interest" description="Disordered" evidence="1">
    <location>
        <begin position="46"/>
        <end position="73"/>
    </location>
</feature>
<dbReference type="EMBL" id="AUSU01009583">
    <property type="protein sequence ID" value="EPS58056.1"/>
    <property type="molecule type" value="Genomic_DNA"/>
</dbReference>